<dbReference type="AlphaFoldDB" id="A0A0C3B9G4"/>
<gene>
    <name evidence="2" type="ORF">M408DRAFT_329204</name>
</gene>
<protein>
    <submittedName>
        <fullName evidence="2">Uncharacterized protein</fullName>
    </submittedName>
</protein>
<reference evidence="3" key="2">
    <citation type="submission" date="2015-01" db="EMBL/GenBank/DDBJ databases">
        <title>Evolutionary Origins and Diversification of the Mycorrhizal Mutualists.</title>
        <authorList>
            <consortium name="DOE Joint Genome Institute"/>
            <consortium name="Mycorrhizal Genomics Consortium"/>
            <person name="Kohler A."/>
            <person name="Kuo A."/>
            <person name="Nagy L.G."/>
            <person name="Floudas D."/>
            <person name="Copeland A."/>
            <person name="Barry K.W."/>
            <person name="Cichocki N."/>
            <person name="Veneault-Fourrey C."/>
            <person name="LaButti K."/>
            <person name="Lindquist E.A."/>
            <person name="Lipzen A."/>
            <person name="Lundell T."/>
            <person name="Morin E."/>
            <person name="Murat C."/>
            <person name="Riley R."/>
            <person name="Ohm R."/>
            <person name="Sun H."/>
            <person name="Tunlid A."/>
            <person name="Henrissat B."/>
            <person name="Grigoriev I.V."/>
            <person name="Hibbett D.S."/>
            <person name="Martin F."/>
        </authorList>
    </citation>
    <scope>NUCLEOTIDE SEQUENCE [LARGE SCALE GENOMIC DNA]</scope>
    <source>
        <strain evidence="3">MAFF 305830</strain>
    </source>
</reference>
<feature type="region of interest" description="Disordered" evidence="1">
    <location>
        <begin position="22"/>
        <end position="81"/>
    </location>
</feature>
<dbReference type="Proteomes" id="UP000054097">
    <property type="component" value="Unassembled WGS sequence"/>
</dbReference>
<accession>A0A0C3B9G4</accession>
<keyword evidence="3" id="KW-1185">Reference proteome</keyword>
<evidence type="ECO:0000313" key="3">
    <source>
        <dbReference type="Proteomes" id="UP000054097"/>
    </source>
</evidence>
<feature type="compositionally biased region" description="Polar residues" evidence="1">
    <location>
        <begin position="22"/>
        <end position="35"/>
    </location>
</feature>
<proteinExistence type="predicted"/>
<dbReference type="EMBL" id="KN824291">
    <property type="protein sequence ID" value="KIM28744.1"/>
    <property type="molecule type" value="Genomic_DNA"/>
</dbReference>
<organism evidence="2 3">
    <name type="scientific">Serendipita vermifera MAFF 305830</name>
    <dbReference type="NCBI Taxonomy" id="933852"/>
    <lineage>
        <taxon>Eukaryota</taxon>
        <taxon>Fungi</taxon>
        <taxon>Dikarya</taxon>
        <taxon>Basidiomycota</taxon>
        <taxon>Agaricomycotina</taxon>
        <taxon>Agaricomycetes</taxon>
        <taxon>Sebacinales</taxon>
        <taxon>Serendipitaceae</taxon>
        <taxon>Serendipita</taxon>
    </lineage>
</organism>
<dbReference type="HOGENOM" id="CLU_2575339_0_0_1"/>
<name>A0A0C3B9G4_SERVB</name>
<reference evidence="2 3" key="1">
    <citation type="submission" date="2014-04" db="EMBL/GenBank/DDBJ databases">
        <authorList>
            <consortium name="DOE Joint Genome Institute"/>
            <person name="Kuo A."/>
            <person name="Zuccaro A."/>
            <person name="Kohler A."/>
            <person name="Nagy L.G."/>
            <person name="Floudas D."/>
            <person name="Copeland A."/>
            <person name="Barry K.W."/>
            <person name="Cichocki N."/>
            <person name="Veneault-Fourrey C."/>
            <person name="LaButti K."/>
            <person name="Lindquist E.A."/>
            <person name="Lipzen A."/>
            <person name="Lundell T."/>
            <person name="Morin E."/>
            <person name="Murat C."/>
            <person name="Sun H."/>
            <person name="Tunlid A."/>
            <person name="Henrissat B."/>
            <person name="Grigoriev I.V."/>
            <person name="Hibbett D.S."/>
            <person name="Martin F."/>
            <person name="Nordberg H.P."/>
            <person name="Cantor M.N."/>
            <person name="Hua S.X."/>
        </authorList>
    </citation>
    <scope>NUCLEOTIDE SEQUENCE [LARGE SCALE GENOMIC DNA]</scope>
    <source>
        <strain evidence="2 3">MAFF 305830</strain>
    </source>
</reference>
<evidence type="ECO:0000256" key="1">
    <source>
        <dbReference type="SAM" id="MobiDB-lite"/>
    </source>
</evidence>
<evidence type="ECO:0000313" key="2">
    <source>
        <dbReference type="EMBL" id="KIM28744.1"/>
    </source>
</evidence>
<sequence>MSDTYLTDIKVEGLRVDQVLSNIDNSQSRADQNNGLEADSEQRQDDDAAGPPRVSKKGKLRGQVNQPVPQAPKIASTGLKR</sequence>